<dbReference type="OrthoDB" id="5421633at2"/>
<protein>
    <submittedName>
        <fullName evidence="2">DUF4386 domain-containing protein</fullName>
    </submittedName>
</protein>
<reference evidence="2 3" key="1">
    <citation type="submission" date="2018-12" db="EMBL/GenBank/DDBJ databases">
        <title>Complete genome of Litorilituus sediminis.</title>
        <authorList>
            <person name="Liu A."/>
            <person name="Rong J."/>
        </authorList>
    </citation>
    <scope>NUCLEOTIDE SEQUENCE [LARGE SCALE GENOMIC DNA]</scope>
    <source>
        <strain evidence="2 3">JCM 17549</strain>
    </source>
</reference>
<dbReference type="Proteomes" id="UP000290244">
    <property type="component" value="Chromosome"/>
</dbReference>
<feature type="transmembrane region" description="Helical" evidence="1">
    <location>
        <begin position="12"/>
        <end position="35"/>
    </location>
</feature>
<accession>A0A4V0ZG54</accession>
<feature type="transmembrane region" description="Helical" evidence="1">
    <location>
        <begin position="55"/>
        <end position="82"/>
    </location>
</feature>
<name>A0A4V0ZG54_9GAMM</name>
<dbReference type="RefSeq" id="WP_130601944.1">
    <property type="nucleotide sequence ID" value="NZ_CP034759.1"/>
</dbReference>
<dbReference type="InterPro" id="IPR025495">
    <property type="entry name" value="DUF4386"/>
</dbReference>
<sequence length="243" mass="27128">MTTVTQSNQQQFYARLAGLSYVIFTIAGLINNFLLNARLSKVEALNVTGIFANEMQFRLSILAETIMFLAVVMASVSFYFVFKSVHKQLAQTALCLRLVEVIIGSIAVVISIAMLALTSKSFLLDTVNLEQIRTLVAIAASFRVPAYEYSWIFMGFAGVITFYLFFQTRFIPRAWSIWGMITYTSLILYPVAKLLIPELPREAMFVLFPGALFELGVGIWLLIKGINNVNKTAVVHNQAITAS</sequence>
<gene>
    <name evidence="2" type="ORF">EMK97_10500</name>
</gene>
<feature type="transmembrane region" description="Helical" evidence="1">
    <location>
        <begin position="94"/>
        <end position="117"/>
    </location>
</feature>
<dbReference type="Pfam" id="PF14329">
    <property type="entry name" value="DUF4386"/>
    <property type="match status" value="1"/>
</dbReference>
<keyword evidence="1" id="KW-1133">Transmembrane helix</keyword>
<organism evidence="2 3">
    <name type="scientific">Litorilituus sediminis</name>
    <dbReference type="NCBI Taxonomy" id="718192"/>
    <lineage>
        <taxon>Bacteria</taxon>
        <taxon>Pseudomonadati</taxon>
        <taxon>Pseudomonadota</taxon>
        <taxon>Gammaproteobacteria</taxon>
        <taxon>Alteromonadales</taxon>
        <taxon>Colwelliaceae</taxon>
        <taxon>Litorilituus</taxon>
    </lineage>
</organism>
<feature type="transmembrane region" description="Helical" evidence="1">
    <location>
        <begin position="149"/>
        <end position="166"/>
    </location>
</feature>
<evidence type="ECO:0000313" key="2">
    <source>
        <dbReference type="EMBL" id="QBG36110.1"/>
    </source>
</evidence>
<feature type="transmembrane region" description="Helical" evidence="1">
    <location>
        <begin position="173"/>
        <end position="192"/>
    </location>
</feature>
<proteinExistence type="predicted"/>
<dbReference type="EMBL" id="CP034759">
    <property type="protein sequence ID" value="QBG36110.1"/>
    <property type="molecule type" value="Genomic_DNA"/>
</dbReference>
<keyword evidence="1" id="KW-0812">Transmembrane</keyword>
<keyword evidence="3" id="KW-1185">Reference proteome</keyword>
<dbReference type="KEGG" id="lsd:EMK97_10500"/>
<evidence type="ECO:0000256" key="1">
    <source>
        <dbReference type="SAM" id="Phobius"/>
    </source>
</evidence>
<evidence type="ECO:0000313" key="3">
    <source>
        <dbReference type="Proteomes" id="UP000290244"/>
    </source>
</evidence>
<dbReference type="AlphaFoldDB" id="A0A4V0ZG54"/>
<feature type="transmembrane region" description="Helical" evidence="1">
    <location>
        <begin position="204"/>
        <end position="223"/>
    </location>
</feature>
<keyword evidence="1" id="KW-0472">Membrane</keyword>